<evidence type="ECO:0000313" key="2">
    <source>
        <dbReference type="Proteomes" id="UP001180825"/>
    </source>
</evidence>
<dbReference type="RefSeq" id="WP_310333023.1">
    <property type="nucleotide sequence ID" value="NZ_JAVDXV010000013.1"/>
</dbReference>
<comment type="caution">
    <text evidence="1">The sequence shown here is derived from an EMBL/GenBank/DDBJ whole genome shotgun (WGS) entry which is preliminary data.</text>
</comment>
<dbReference type="InterPro" id="IPR037479">
    <property type="entry name" value="Tauto_MSAD"/>
</dbReference>
<gene>
    <name evidence="1" type="ORF">J2X21_005192</name>
</gene>
<dbReference type="InterPro" id="IPR014347">
    <property type="entry name" value="Tautomerase/MIF_sf"/>
</dbReference>
<dbReference type="EMBL" id="JAVDXV010000013">
    <property type="protein sequence ID" value="MDR7336022.1"/>
    <property type="molecule type" value="Genomic_DNA"/>
</dbReference>
<proteinExistence type="predicted"/>
<dbReference type="Gene3D" id="3.30.429.10">
    <property type="entry name" value="Macrophage Migration Inhibitory Factor"/>
    <property type="match status" value="1"/>
</dbReference>
<dbReference type="PANTHER" id="PTHR38460">
    <property type="entry name" value="TAUTOMERASE YOLI-RELATED"/>
    <property type="match status" value="1"/>
</dbReference>
<dbReference type="Proteomes" id="UP001180825">
    <property type="component" value="Unassembled WGS sequence"/>
</dbReference>
<protein>
    <submittedName>
        <fullName evidence="1">Phenylpyruvate tautomerase PptA (4-oxalocrotonate tautomerase family)</fullName>
    </submittedName>
</protein>
<organism evidence="1 2">
    <name type="scientific">Roseateles asaccharophilus</name>
    <dbReference type="NCBI Taxonomy" id="582607"/>
    <lineage>
        <taxon>Bacteria</taxon>
        <taxon>Pseudomonadati</taxon>
        <taxon>Pseudomonadota</taxon>
        <taxon>Betaproteobacteria</taxon>
        <taxon>Burkholderiales</taxon>
        <taxon>Sphaerotilaceae</taxon>
        <taxon>Roseateles</taxon>
    </lineage>
</organism>
<dbReference type="SUPFAM" id="SSF55331">
    <property type="entry name" value="Tautomerase/MIF"/>
    <property type="match status" value="1"/>
</dbReference>
<evidence type="ECO:0000313" key="1">
    <source>
        <dbReference type="EMBL" id="MDR7336022.1"/>
    </source>
</evidence>
<keyword evidence="2" id="KW-1185">Reference proteome</keyword>
<dbReference type="Pfam" id="PF14552">
    <property type="entry name" value="Tautomerase_2"/>
    <property type="match status" value="1"/>
</dbReference>
<accession>A0ABU2AFN2</accession>
<reference evidence="1 2" key="1">
    <citation type="submission" date="2023-07" db="EMBL/GenBank/DDBJ databases">
        <title>Sorghum-associated microbial communities from plants grown in Nebraska, USA.</title>
        <authorList>
            <person name="Schachtman D."/>
        </authorList>
    </citation>
    <scope>NUCLEOTIDE SEQUENCE [LARGE SCALE GENOMIC DNA]</scope>
    <source>
        <strain evidence="1 2">BE316</strain>
    </source>
</reference>
<name>A0ABU2AFN2_9BURK</name>
<sequence>MPFVQIFHSRDFSQERVERLGDAVHQALRDTFGVASDDLFQAFSARSAGSQLRITPAFLGIRHSADAVFVQITCAPGRTVEQKRALFAAIVSHTQAMAHVDPGDVIVNLVESSRENWSFGSGLAQATA</sequence>
<dbReference type="PANTHER" id="PTHR38460:SF1">
    <property type="entry name" value="TAUTOMERASE YOLI-RELATED"/>
    <property type="match status" value="1"/>
</dbReference>